<proteinExistence type="predicted"/>
<feature type="compositionally biased region" description="Low complexity" evidence="1">
    <location>
        <begin position="1"/>
        <end position="17"/>
    </location>
</feature>
<evidence type="ECO:0000256" key="1">
    <source>
        <dbReference type="SAM" id="MobiDB-lite"/>
    </source>
</evidence>
<accession>A0A8H2PJ89</accession>
<evidence type="ECO:0000313" key="2">
    <source>
        <dbReference type="EMBL" id="TMM42509.1"/>
    </source>
</evidence>
<dbReference type="RefSeq" id="WP_138624230.1">
    <property type="nucleotide sequence ID" value="NZ_SZVP01000017.1"/>
</dbReference>
<sequence length="83" mass="9760">MTLDSSYELSSSDSVDVNSGEPLNNVNTMTDFTLDFLSDEVSDEVVSSKQRNRHSFLVKQRIEDLQEERRLRKFDEDYFSDWD</sequence>
<keyword evidence="3" id="KW-1185">Reference proteome</keyword>
<dbReference type="EMBL" id="SZVP01000017">
    <property type="protein sequence ID" value="TMM42509.1"/>
    <property type="molecule type" value="Genomic_DNA"/>
</dbReference>
<dbReference type="Proteomes" id="UP000307702">
    <property type="component" value="Unassembled WGS sequence"/>
</dbReference>
<dbReference type="NCBIfam" id="NF046101">
    <property type="entry name" value="PA3496_fam"/>
    <property type="match status" value="1"/>
</dbReference>
<comment type="caution">
    <text evidence="2">The sequence shown here is derived from an EMBL/GenBank/DDBJ whole genome shotgun (WGS) entry which is preliminary data.</text>
</comment>
<organism evidence="2 3">
    <name type="scientific">Colwellia ponticola</name>
    <dbReference type="NCBI Taxonomy" id="2304625"/>
    <lineage>
        <taxon>Bacteria</taxon>
        <taxon>Pseudomonadati</taxon>
        <taxon>Pseudomonadota</taxon>
        <taxon>Gammaproteobacteria</taxon>
        <taxon>Alteromonadales</taxon>
        <taxon>Colwelliaceae</taxon>
        <taxon>Colwellia</taxon>
    </lineage>
</organism>
<dbReference type="InterPro" id="IPR058059">
    <property type="entry name" value="PA3496-like"/>
</dbReference>
<evidence type="ECO:0000313" key="3">
    <source>
        <dbReference type="Proteomes" id="UP000307702"/>
    </source>
</evidence>
<name>A0A8H2PJ89_9GAMM</name>
<protein>
    <submittedName>
        <fullName evidence="2">Uncharacterized protein</fullName>
    </submittedName>
</protein>
<dbReference type="OrthoDB" id="9904737at2"/>
<reference evidence="2 3" key="1">
    <citation type="submission" date="2019-05" db="EMBL/GenBank/DDBJ databases">
        <title>Colwellia ponticola sp. nov., isolated from seawater.</title>
        <authorList>
            <person name="Yoon J.-H."/>
        </authorList>
    </citation>
    <scope>NUCLEOTIDE SEQUENCE [LARGE SCALE GENOMIC DNA]</scope>
    <source>
        <strain evidence="2 3">OISW-25</strain>
    </source>
</reference>
<gene>
    <name evidence="2" type="ORF">FCS21_14280</name>
</gene>
<feature type="region of interest" description="Disordered" evidence="1">
    <location>
        <begin position="1"/>
        <end position="24"/>
    </location>
</feature>
<dbReference type="AlphaFoldDB" id="A0A8H2PJ89"/>